<sequence length="251" mass="27314">MGASWLRRLSSAPENRSHTVVCFPHAGGSALSYGPLAKRLEADFDVLAVQYPGRQDRRREPLIDNVAELVDGLLPELLETIASIERFSLFGHSMGSAVAFETCRRLERESGARATVLFASGRRAPSVLRTEQMHTLSDRELGDHLLSYGGTPAALLADPEMHEMILTVTRNDYRAIETYACAPDAAVECPIVALAGDRDSDATLADLEAWRAHTSGPFATRQFPGGHFFLDANGDAVAQLIREHTARALTG</sequence>
<dbReference type="Pfam" id="PF00975">
    <property type="entry name" value="Thioesterase"/>
    <property type="match status" value="1"/>
</dbReference>
<evidence type="ECO:0000256" key="1">
    <source>
        <dbReference type="ARBA" id="ARBA00007169"/>
    </source>
</evidence>
<dbReference type="Proteomes" id="UP000523447">
    <property type="component" value="Unassembled WGS sequence"/>
</dbReference>
<keyword evidence="3" id="KW-0378">Hydrolase</keyword>
<proteinExistence type="inferred from homology"/>
<dbReference type="AlphaFoldDB" id="A0A7X6LYX5"/>
<dbReference type="SMART" id="SM00824">
    <property type="entry name" value="PKS_TE"/>
    <property type="match status" value="1"/>
</dbReference>
<evidence type="ECO:0000256" key="4">
    <source>
        <dbReference type="ARBA" id="ARBA00024293"/>
    </source>
</evidence>
<organism evidence="6 7">
    <name type="scientific">Nocardia veterana</name>
    <dbReference type="NCBI Taxonomy" id="132249"/>
    <lineage>
        <taxon>Bacteria</taxon>
        <taxon>Bacillati</taxon>
        <taxon>Actinomycetota</taxon>
        <taxon>Actinomycetes</taxon>
        <taxon>Mycobacteriales</taxon>
        <taxon>Nocardiaceae</taxon>
        <taxon>Nocardia</taxon>
    </lineage>
</organism>
<evidence type="ECO:0000256" key="3">
    <source>
        <dbReference type="ARBA" id="ARBA00022801"/>
    </source>
</evidence>
<dbReference type="GO" id="GO:0016787">
    <property type="term" value="F:hydrolase activity"/>
    <property type="evidence" value="ECO:0007669"/>
    <property type="project" value="UniProtKB-KW"/>
</dbReference>
<dbReference type="InterPro" id="IPR001031">
    <property type="entry name" value="Thioesterase"/>
</dbReference>
<reference evidence="6 7" key="1">
    <citation type="submission" date="2020-04" db="EMBL/GenBank/DDBJ databases">
        <title>MicrobeNet Type strains.</title>
        <authorList>
            <person name="Nicholson A.C."/>
        </authorList>
    </citation>
    <scope>NUCLEOTIDE SEQUENCE [LARGE SCALE GENOMIC DNA]</scope>
    <source>
        <strain evidence="6 7">DSM 44445</strain>
    </source>
</reference>
<keyword evidence="7" id="KW-1185">Reference proteome</keyword>
<feature type="domain" description="Thioesterase TesA-like" evidence="5">
    <location>
        <begin position="21"/>
        <end position="245"/>
    </location>
</feature>
<dbReference type="InterPro" id="IPR020802">
    <property type="entry name" value="TesA-like"/>
</dbReference>
<dbReference type="PANTHER" id="PTHR11487">
    <property type="entry name" value="THIOESTERASE"/>
    <property type="match status" value="1"/>
</dbReference>
<protein>
    <recommendedName>
        <fullName evidence="2">Thioesterase TesA</fullName>
    </recommendedName>
</protein>
<comment type="caution">
    <text evidence="6">The sequence shown here is derived from an EMBL/GenBank/DDBJ whole genome shotgun (WGS) entry which is preliminary data.</text>
</comment>
<dbReference type="Gene3D" id="3.40.50.1820">
    <property type="entry name" value="alpha/beta hydrolase"/>
    <property type="match status" value="1"/>
</dbReference>
<dbReference type="SUPFAM" id="SSF53474">
    <property type="entry name" value="alpha/beta-Hydrolases"/>
    <property type="match status" value="1"/>
</dbReference>
<evidence type="ECO:0000259" key="5">
    <source>
        <dbReference type="SMART" id="SM00824"/>
    </source>
</evidence>
<dbReference type="EMBL" id="JAAXPE010000015">
    <property type="protein sequence ID" value="NKY87123.1"/>
    <property type="molecule type" value="Genomic_DNA"/>
</dbReference>
<dbReference type="PANTHER" id="PTHR11487:SF0">
    <property type="entry name" value="S-ACYL FATTY ACID SYNTHASE THIOESTERASE, MEDIUM CHAIN"/>
    <property type="match status" value="1"/>
</dbReference>
<dbReference type="GO" id="GO:0008610">
    <property type="term" value="P:lipid biosynthetic process"/>
    <property type="evidence" value="ECO:0007669"/>
    <property type="project" value="TreeGrafter"/>
</dbReference>
<gene>
    <name evidence="6" type="ORF">HGA07_15950</name>
</gene>
<accession>A0A7X6LYX5</accession>
<dbReference type="InterPro" id="IPR012223">
    <property type="entry name" value="TEII"/>
</dbReference>
<name>A0A7X6LYX5_9NOCA</name>
<comment type="catalytic activity">
    <reaction evidence="4">
        <text>a fatty acyl-CoA + H2O = a fatty acid + CoA + H(+)</text>
        <dbReference type="Rhea" id="RHEA:16781"/>
        <dbReference type="ChEBI" id="CHEBI:15377"/>
        <dbReference type="ChEBI" id="CHEBI:15378"/>
        <dbReference type="ChEBI" id="CHEBI:28868"/>
        <dbReference type="ChEBI" id="CHEBI:57287"/>
        <dbReference type="ChEBI" id="CHEBI:77636"/>
    </reaction>
</comment>
<comment type="similarity">
    <text evidence="1">Belongs to the thioesterase family.</text>
</comment>
<evidence type="ECO:0000256" key="2">
    <source>
        <dbReference type="ARBA" id="ARBA00015007"/>
    </source>
</evidence>
<evidence type="ECO:0000313" key="7">
    <source>
        <dbReference type="Proteomes" id="UP000523447"/>
    </source>
</evidence>
<dbReference type="InterPro" id="IPR029058">
    <property type="entry name" value="AB_hydrolase_fold"/>
</dbReference>
<dbReference type="RefSeq" id="WP_040717884.1">
    <property type="nucleotide sequence ID" value="NZ_CAWPHS010000007.1"/>
</dbReference>
<evidence type="ECO:0000313" key="6">
    <source>
        <dbReference type="EMBL" id="NKY87123.1"/>
    </source>
</evidence>